<dbReference type="RefSeq" id="WP_268905117.1">
    <property type="nucleotide sequence ID" value="NZ_JAPTGG010000003.1"/>
</dbReference>
<reference evidence="2 3" key="1">
    <citation type="submission" date="2022-12" db="EMBL/GenBank/DDBJ databases">
        <title>Dasania phycosphaerae sp. nov., isolated from particulate material of the south coast of Korea.</title>
        <authorList>
            <person name="Jiang Y."/>
        </authorList>
    </citation>
    <scope>NUCLEOTIDE SEQUENCE [LARGE SCALE GENOMIC DNA]</scope>
    <source>
        <strain evidence="2 3">GY-19</strain>
    </source>
</reference>
<sequence>MKTIKRWTCAAAISMPVLAIQAVLPSVVAPLFNDMAIGSAYAEEEKSGDQRKAKRTQAMNQKVYKKLQEVQELIDAKDYDGAHQLIAEVKGGSKPLNDAELSTTLNLEAFIFYNQDKLTDAIKAYKQIITLEKAPEGTKLAARYSAAQMYFAIEEYSKGVEMLKTWFKASDPNTIGANAYVLLAQGQYQMKEYDSSIKNVDKAIGMYKEKGKVPKENWYGLQRFLYQEKKDYDKVISILKEMLVHYPKKQYWAQLSAMYGEKEMLSKQLAAYETAYVQNLFESEQDLTRMAYIFLASEVPYKAAKVMDKGIKAKQIKATSKNLELLGNAWRASQELDKAIPVMAQAAEKSDKGELWTRLGTLYLNNDSFKEAAEAIKAGLKKGGVKRPDQANLALGMAYFNMKDYNSARKAFGEAGKDKRSTETAGQWLDYMEKEIERQKSLLEG</sequence>
<feature type="signal peptide" evidence="1">
    <location>
        <begin position="1"/>
        <end position="19"/>
    </location>
</feature>
<evidence type="ECO:0000313" key="2">
    <source>
        <dbReference type="EMBL" id="MCZ0864630.1"/>
    </source>
</evidence>
<proteinExistence type="predicted"/>
<dbReference type="EMBL" id="JAPTGG010000003">
    <property type="protein sequence ID" value="MCZ0864630.1"/>
    <property type="molecule type" value="Genomic_DNA"/>
</dbReference>
<keyword evidence="1" id="KW-0732">Signal</keyword>
<feature type="chain" id="PRO_5039921725" description="Tetratricopeptide repeat protein" evidence="1">
    <location>
        <begin position="20"/>
        <end position="445"/>
    </location>
</feature>
<evidence type="ECO:0008006" key="4">
    <source>
        <dbReference type="Google" id="ProtNLM"/>
    </source>
</evidence>
<name>A0A9J6RIW1_9GAMM</name>
<evidence type="ECO:0000313" key="3">
    <source>
        <dbReference type="Proteomes" id="UP001069090"/>
    </source>
</evidence>
<protein>
    <recommendedName>
        <fullName evidence="4">Tetratricopeptide repeat protein</fullName>
    </recommendedName>
</protein>
<dbReference type="AlphaFoldDB" id="A0A9J6RIW1"/>
<dbReference type="Gene3D" id="1.25.40.10">
    <property type="entry name" value="Tetratricopeptide repeat domain"/>
    <property type="match status" value="2"/>
</dbReference>
<dbReference type="SUPFAM" id="SSF48452">
    <property type="entry name" value="TPR-like"/>
    <property type="match status" value="1"/>
</dbReference>
<dbReference type="InterPro" id="IPR011990">
    <property type="entry name" value="TPR-like_helical_dom_sf"/>
</dbReference>
<keyword evidence="3" id="KW-1185">Reference proteome</keyword>
<organism evidence="2 3">
    <name type="scientific">Dasania phycosphaerae</name>
    <dbReference type="NCBI Taxonomy" id="2950436"/>
    <lineage>
        <taxon>Bacteria</taxon>
        <taxon>Pseudomonadati</taxon>
        <taxon>Pseudomonadota</taxon>
        <taxon>Gammaproteobacteria</taxon>
        <taxon>Cellvibrionales</taxon>
        <taxon>Spongiibacteraceae</taxon>
        <taxon>Dasania</taxon>
    </lineage>
</organism>
<dbReference type="SMART" id="SM00028">
    <property type="entry name" value="TPR"/>
    <property type="match status" value="4"/>
</dbReference>
<dbReference type="Proteomes" id="UP001069090">
    <property type="component" value="Unassembled WGS sequence"/>
</dbReference>
<dbReference type="InterPro" id="IPR019734">
    <property type="entry name" value="TPR_rpt"/>
</dbReference>
<gene>
    <name evidence="2" type="ORF">O0V09_05430</name>
</gene>
<comment type="caution">
    <text evidence="2">The sequence shown here is derived from an EMBL/GenBank/DDBJ whole genome shotgun (WGS) entry which is preliminary data.</text>
</comment>
<accession>A0A9J6RIW1</accession>
<evidence type="ECO:0000256" key="1">
    <source>
        <dbReference type="SAM" id="SignalP"/>
    </source>
</evidence>